<dbReference type="Proteomes" id="UP000054771">
    <property type="component" value="Unassembled WGS sequence"/>
</dbReference>
<dbReference type="GO" id="GO:0016787">
    <property type="term" value="F:hydrolase activity"/>
    <property type="evidence" value="ECO:0007669"/>
    <property type="project" value="UniProtKB-KW"/>
</dbReference>
<dbReference type="Gene3D" id="3.90.1300.10">
    <property type="entry name" value="Amidase signature (AS) domain"/>
    <property type="match status" value="1"/>
</dbReference>
<evidence type="ECO:0008006" key="7">
    <source>
        <dbReference type="Google" id="ProtNLM"/>
    </source>
</evidence>
<organism evidence="5 6">
    <name type="scientific">Aspergillus calidoustus</name>
    <dbReference type="NCBI Taxonomy" id="454130"/>
    <lineage>
        <taxon>Eukaryota</taxon>
        <taxon>Fungi</taxon>
        <taxon>Dikarya</taxon>
        <taxon>Ascomycota</taxon>
        <taxon>Pezizomycotina</taxon>
        <taxon>Eurotiomycetes</taxon>
        <taxon>Eurotiomycetidae</taxon>
        <taxon>Eurotiales</taxon>
        <taxon>Aspergillaceae</taxon>
        <taxon>Aspergillus</taxon>
        <taxon>Aspergillus subgen. Nidulantes</taxon>
    </lineage>
</organism>
<dbReference type="Gene3D" id="3.40.50.850">
    <property type="entry name" value="Isochorismatase-like"/>
    <property type="match status" value="1"/>
</dbReference>
<dbReference type="OrthoDB" id="167809at2759"/>
<protein>
    <recommendedName>
        <fullName evidence="7">Amidase domain-containing protein</fullName>
    </recommendedName>
</protein>
<dbReference type="InterPro" id="IPR050272">
    <property type="entry name" value="Isochorismatase-like_hydrls"/>
</dbReference>
<evidence type="ECO:0000259" key="4">
    <source>
        <dbReference type="Pfam" id="PF01425"/>
    </source>
</evidence>
<sequence length="723" mass="78431">MTEFTLPKSRPYGFTFPLNHTALLIIDMQRDFLDENGFGSVQCGNPEIFASVRKIVPVLQRVLHRSRELGLQIIHTREGHRADLLDLPAAKRLRQISAPDGHHDLAIGDLGPMGRLLVRGEYGHDIIDELAPRPGELVIDKPGKGSFWGTSLHRDLLARGITHLLVAGVTTECCVTTTIRECNDRGFECCLLSDCTDGFDAQMVTTAMDTICAQDGLFGFVGDSSDFLEQTANHTPADLALPEGVLPSISQLVRKYREGAEDPIHTVNMVYDRIEQYKETDPVVWTHIQSRDDVIATIESLAARYKDNKHHMPPLFGVPFAVQDSLDVAGIPTTAACAGSYTPNAAAPAVQVLLDAGAIFIGKLWSDQLAVDFLGCSSRPSSGAAVAVAAGLVPFALATDTTGESLLSGGRNGVTTLKTTKGTISTKGIVPVCPSQDTISIMARNVDDARAVWLQIQKADNTHEPYAKPFASLPTWHIDARDPRPWKSKFRYAVPPASLVDEGFSDAQRELFNTTIDKLRECGGMLVEIDHEPFETARKLVATENGTSLLVLEHIAAIGAQFIPDSLSSLHPRLQQMYEHHLSTPLEPWAIFQAQGRQAECVRKVQELFNPLNPAGIDILVVPSAPAHSTLYEPGTEAGTENVYSPAGQLARFANLLDLCSVGFNADLTPGSGPGPDLPFGVSFLGGMGYDAKVMDLARCFEDAKGASIWINGVKPERVAYRA</sequence>
<dbReference type="PANTHER" id="PTHR43540">
    <property type="entry name" value="PEROXYUREIDOACRYLATE/UREIDOACRYLATE AMIDOHYDROLASE-RELATED"/>
    <property type="match status" value="1"/>
</dbReference>
<reference evidence="6" key="1">
    <citation type="journal article" date="2016" name="Genome Announc.">
        <title>Draft genome sequences of fungus Aspergillus calidoustus.</title>
        <authorList>
            <person name="Horn F."/>
            <person name="Linde J."/>
            <person name="Mattern D.J."/>
            <person name="Walther G."/>
            <person name="Guthke R."/>
            <person name="Scherlach K."/>
            <person name="Martin K."/>
            <person name="Brakhage A.A."/>
            <person name="Petzke L."/>
            <person name="Valiante V."/>
        </authorList>
    </citation>
    <scope>NUCLEOTIDE SEQUENCE [LARGE SCALE GENOMIC DNA]</scope>
    <source>
        <strain evidence="6">SF006504</strain>
    </source>
</reference>
<dbReference type="OMA" id="VECCVTT"/>
<feature type="domain" description="Amidase" evidence="4">
    <location>
        <begin position="381"/>
        <end position="694"/>
    </location>
</feature>
<evidence type="ECO:0000256" key="2">
    <source>
        <dbReference type="ARBA" id="ARBA00022801"/>
    </source>
</evidence>
<dbReference type="CDD" id="cd00431">
    <property type="entry name" value="cysteine_hydrolases"/>
    <property type="match status" value="1"/>
</dbReference>
<gene>
    <name evidence="5" type="ORF">ASPCAL09575</name>
</gene>
<evidence type="ECO:0000313" key="5">
    <source>
        <dbReference type="EMBL" id="CEN62947.1"/>
    </source>
</evidence>
<dbReference type="PANTHER" id="PTHR43540:SF9">
    <property type="entry name" value="FAMILY HYDROLASE, PUTATIVE (AFU_ORTHOLOGUE AFUA_2G08700)-RELATED"/>
    <property type="match status" value="1"/>
</dbReference>
<keyword evidence="2" id="KW-0378">Hydrolase</keyword>
<dbReference type="AlphaFoldDB" id="A0A0U5GZB4"/>
<dbReference type="EMBL" id="CDMC01000007">
    <property type="protein sequence ID" value="CEN62947.1"/>
    <property type="molecule type" value="Genomic_DNA"/>
</dbReference>
<dbReference type="InterPro" id="IPR036380">
    <property type="entry name" value="Isochorismatase-like_sf"/>
</dbReference>
<dbReference type="InterPro" id="IPR036928">
    <property type="entry name" value="AS_sf"/>
</dbReference>
<feature type="domain" description="Amidase" evidence="4">
    <location>
        <begin position="270"/>
        <end position="371"/>
    </location>
</feature>
<dbReference type="Pfam" id="PF01425">
    <property type="entry name" value="Amidase"/>
    <property type="match status" value="2"/>
</dbReference>
<dbReference type="SUPFAM" id="SSF52499">
    <property type="entry name" value="Isochorismatase-like hydrolases"/>
    <property type="match status" value="1"/>
</dbReference>
<evidence type="ECO:0000259" key="3">
    <source>
        <dbReference type="Pfam" id="PF00857"/>
    </source>
</evidence>
<keyword evidence="6" id="KW-1185">Reference proteome</keyword>
<name>A0A0U5GZB4_ASPCI</name>
<dbReference type="SUPFAM" id="SSF75304">
    <property type="entry name" value="Amidase signature (AS) enzymes"/>
    <property type="match status" value="1"/>
</dbReference>
<evidence type="ECO:0000313" key="6">
    <source>
        <dbReference type="Proteomes" id="UP000054771"/>
    </source>
</evidence>
<proteinExistence type="inferred from homology"/>
<evidence type="ECO:0000256" key="1">
    <source>
        <dbReference type="ARBA" id="ARBA00006336"/>
    </source>
</evidence>
<feature type="domain" description="Isochorismatase-like" evidence="3">
    <location>
        <begin position="21"/>
        <end position="211"/>
    </location>
</feature>
<dbReference type="InterPro" id="IPR000868">
    <property type="entry name" value="Isochorismatase-like_dom"/>
</dbReference>
<accession>A0A0U5GZB4</accession>
<dbReference type="STRING" id="454130.A0A0U5GZB4"/>
<dbReference type="Pfam" id="PF00857">
    <property type="entry name" value="Isochorismatase"/>
    <property type="match status" value="1"/>
</dbReference>
<comment type="similarity">
    <text evidence="1">Belongs to the isochorismatase family.</text>
</comment>
<dbReference type="InterPro" id="IPR023631">
    <property type="entry name" value="Amidase_dom"/>
</dbReference>